<sequence length="180" mass="19194">MQLVIRDKLDARVREHAQERRAVALEQPAHARALNNIPRGVDDAGERACMRWRWSAGVQGCGPGRKGAPAYFWNSLLLVWNRILTLSSGATAVFACACVSPCCNSRKPRKGAYDTASEPAREPRAHDVVPAGRVRPGARPAVGENGAQPGGGGERLGGGCYWGCRCIACWGWGGRGCGGL</sequence>
<dbReference type="Proteomes" id="UP000076842">
    <property type="component" value="Unassembled WGS sequence"/>
</dbReference>
<gene>
    <name evidence="2" type="ORF">CALCODRAFT_137034</name>
</gene>
<dbReference type="EMBL" id="KV424110">
    <property type="protein sequence ID" value="KZT51384.1"/>
    <property type="molecule type" value="Genomic_DNA"/>
</dbReference>
<proteinExistence type="predicted"/>
<dbReference type="InParanoid" id="A0A165CTS6"/>
<dbReference type="AlphaFoldDB" id="A0A165CTS6"/>
<name>A0A165CTS6_9BASI</name>
<keyword evidence="3" id="KW-1185">Reference proteome</keyword>
<accession>A0A165CTS6</accession>
<evidence type="ECO:0000256" key="1">
    <source>
        <dbReference type="SAM" id="MobiDB-lite"/>
    </source>
</evidence>
<protein>
    <submittedName>
        <fullName evidence="2">Uncharacterized protein</fullName>
    </submittedName>
</protein>
<reference evidence="2 3" key="1">
    <citation type="journal article" date="2016" name="Mol. Biol. Evol.">
        <title>Comparative Genomics of Early-Diverging Mushroom-Forming Fungi Provides Insights into the Origins of Lignocellulose Decay Capabilities.</title>
        <authorList>
            <person name="Nagy L.G."/>
            <person name="Riley R."/>
            <person name="Tritt A."/>
            <person name="Adam C."/>
            <person name="Daum C."/>
            <person name="Floudas D."/>
            <person name="Sun H."/>
            <person name="Yadav J.S."/>
            <person name="Pangilinan J."/>
            <person name="Larsson K.H."/>
            <person name="Matsuura K."/>
            <person name="Barry K."/>
            <person name="Labutti K."/>
            <person name="Kuo R."/>
            <person name="Ohm R.A."/>
            <person name="Bhattacharya S.S."/>
            <person name="Shirouzu T."/>
            <person name="Yoshinaga Y."/>
            <person name="Martin F.M."/>
            <person name="Grigoriev I.V."/>
            <person name="Hibbett D.S."/>
        </authorList>
    </citation>
    <scope>NUCLEOTIDE SEQUENCE [LARGE SCALE GENOMIC DNA]</scope>
    <source>
        <strain evidence="2 3">HHB12733</strain>
    </source>
</reference>
<evidence type="ECO:0000313" key="2">
    <source>
        <dbReference type="EMBL" id="KZT51384.1"/>
    </source>
</evidence>
<organism evidence="2 3">
    <name type="scientific">Calocera cornea HHB12733</name>
    <dbReference type="NCBI Taxonomy" id="1353952"/>
    <lineage>
        <taxon>Eukaryota</taxon>
        <taxon>Fungi</taxon>
        <taxon>Dikarya</taxon>
        <taxon>Basidiomycota</taxon>
        <taxon>Agaricomycotina</taxon>
        <taxon>Dacrymycetes</taxon>
        <taxon>Dacrymycetales</taxon>
        <taxon>Dacrymycetaceae</taxon>
        <taxon>Calocera</taxon>
    </lineage>
</organism>
<evidence type="ECO:0000313" key="3">
    <source>
        <dbReference type="Proteomes" id="UP000076842"/>
    </source>
</evidence>
<feature type="region of interest" description="Disordered" evidence="1">
    <location>
        <begin position="131"/>
        <end position="150"/>
    </location>
</feature>